<evidence type="ECO:0000313" key="4">
    <source>
        <dbReference type="EMBL" id="MEN7546426.1"/>
    </source>
</evidence>
<evidence type="ECO:0000256" key="1">
    <source>
        <dbReference type="ARBA" id="ARBA00022603"/>
    </source>
</evidence>
<keyword evidence="1 4" id="KW-0489">Methyltransferase</keyword>
<accession>A0AAW9S6N5</accession>
<dbReference type="SUPFAM" id="SSF53335">
    <property type="entry name" value="S-adenosyl-L-methionine-dependent methyltransferases"/>
    <property type="match status" value="1"/>
</dbReference>
<dbReference type="AlphaFoldDB" id="A0AAW9S6N5"/>
<evidence type="ECO:0000313" key="5">
    <source>
        <dbReference type="Proteomes" id="UP001403385"/>
    </source>
</evidence>
<proteinExistence type="predicted"/>
<dbReference type="Gene3D" id="3.40.50.150">
    <property type="entry name" value="Vaccinia Virus protein VP39"/>
    <property type="match status" value="1"/>
</dbReference>
<sequence length="213" mass="24334">MEVIHPAIEDYLQAHTSEESPLLQKINRETHLHVLMPNMISGHVQGVTLQFLSQMLCPKRILEIGTFTGYSGICLAQGLSDDGLLYTLDINEELEDRVRGYFEEAGLTDKIHYLIGDATRLIPNLEERFDLVFIDADKRNYSLYFDLIIDKVNPGGFIIADNVLWHGKITRQDIKDKDTEALRAFNQKVQQDKRVSNVILPVRDGLLIARKNQ</sequence>
<organism evidence="4 5">
    <name type="scientific">Rapidithrix thailandica</name>
    <dbReference type="NCBI Taxonomy" id="413964"/>
    <lineage>
        <taxon>Bacteria</taxon>
        <taxon>Pseudomonadati</taxon>
        <taxon>Bacteroidota</taxon>
        <taxon>Cytophagia</taxon>
        <taxon>Cytophagales</taxon>
        <taxon>Flammeovirgaceae</taxon>
        <taxon>Rapidithrix</taxon>
    </lineage>
</organism>
<dbReference type="InterPro" id="IPR050362">
    <property type="entry name" value="Cation-dep_OMT"/>
</dbReference>
<comment type="caution">
    <text evidence="4">The sequence shown here is derived from an EMBL/GenBank/DDBJ whole genome shotgun (WGS) entry which is preliminary data.</text>
</comment>
<dbReference type="GO" id="GO:0008171">
    <property type="term" value="F:O-methyltransferase activity"/>
    <property type="evidence" value="ECO:0007669"/>
    <property type="project" value="InterPro"/>
</dbReference>
<gene>
    <name evidence="4" type="ORF">AAG747_00815</name>
</gene>
<protein>
    <submittedName>
        <fullName evidence="4">O-methyltransferase</fullName>
        <ecNumber evidence="4">2.1.1.-</ecNumber>
    </submittedName>
</protein>
<dbReference type="PANTHER" id="PTHR10509:SF14">
    <property type="entry name" value="CAFFEOYL-COA O-METHYLTRANSFERASE 3-RELATED"/>
    <property type="match status" value="1"/>
</dbReference>
<dbReference type="InterPro" id="IPR029063">
    <property type="entry name" value="SAM-dependent_MTases_sf"/>
</dbReference>
<name>A0AAW9S6N5_9BACT</name>
<dbReference type="EC" id="2.1.1.-" evidence="4"/>
<dbReference type="PROSITE" id="PS51682">
    <property type="entry name" value="SAM_OMT_I"/>
    <property type="match status" value="1"/>
</dbReference>
<reference evidence="4 5" key="1">
    <citation type="submission" date="2024-04" db="EMBL/GenBank/DDBJ databases">
        <title>Novel genus in family Flammeovirgaceae.</title>
        <authorList>
            <person name="Nguyen T.H."/>
            <person name="Vuong T.Q."/>
            <person name="Le H."/>
            <person name="Kim S.-G."/>
        </authorList>
    </citation>
    <scope>NUCLEOTIDE SEQUENCE [LARGE SCALE GENOMIC DNA]</scope>
    <source>
        <strain evidence="4 5">JCM 23209</strain>
    </source>
</reference>
<dbReference type="InterPro" id="IPR002935">
    <property type="entry name" value="SAM_O-MeTrfase"/>
</dbReference>
<dbReference type="RefSeq" id="WP_346819213.1">
    <property type="nucleotide sequence ID" value="NZ_JBDKWZ010000001.1"/>
</dbReference>
<evidence type="ECO:0000256" key="3">
    <source>
        <dbReference type="ARBA" id="ARBA00022691"/>
    </source>
</evidence>
<keyword evidence="5" id="KW-1185">Reference proteome</keyword>
<dbReference type="CDD" id="cd02440">
    <property type="entry name" value="AdoMet_MTases"/>
    <property type="match status" value="1"/>
</dbReference>
<dbReference type="Proteomes" id="UP001403385">
    <property type="component" value="Unassembled WGS sequence"/>
</dbReference>
<dbReference type="Pfam" id="PF01596">
    <property type="entry name" value="Methyltransf_3"/>
    <property type="match status" value="1"/>
</dbReference>
<keyword evidence="2 4" id="KW-0808">Transferase</keyword>
<dbReference type="GO" id="GO:0032259">
    <property type="term" value="P:methylation"/>
    <property type="evidence" value="ECO:0007669"/>
    <property type="project" value="UniProtKB-KW"/>
</dbReference>
<dbReference type="PANTHER" id="PTHR10509">
    <property type="entry name" value="O-METHYLTRANSFERASE-RELATED"/>
    <property type="match status" value="1"/>
</dbReference>
<evidence type="ECO:0000256" key="2">
    <source>
        <dbReference type="ARBA" id="ARBA00022679"/>
    </source>
</evidence>
<dbReference type="GO" id="GO:0008757">
    <property type="term" value="F:S-adenosylmethionine-dependent methyltransferase activity"/>
    <property type="evidence" value="ECO:0007669"/>
    <property type="project" value="TreeGrafter"/>
</dbReference>
<dbReference type="EMBL" id="JBDKWZ010000001">
    <property type="protein sequence ID" value="MEN7546426.1"/>
    <property type="molecule type" value="Genomic_DNA"/>
</dbReference>
<keyword evidence="3" id="KW-0949">S-adenosyl-L-methionine</keyword>